<reference evidence="1 2" key="1">
    <citation type="submission" date="2009-01" db="EMBL/GenBank/DDBJ databases">
        <authorList>
            <person name="Fulton L."/>
            <person name="Clifton S."/>
            <person name="Chinwalla A.T."/>
            <person name="Mitreva M."/>
            <person name="Sodergren E."/>
            <person name="Weinstock G."/>
            <person name="Clifton S."/>
            <person name="Dooling D.J."/>
            <person name="Fulton B."/>
            <person name="Minx P."/>
            <person name="Pepin K.H."/>
            <person name="Johnson M."/>
            <person name="Bhonagiri V."/>
            <person name="Nash W.E."/>
            <person name="Mardis E.R."/>
            <person name="Wilson R.K."/>
        </authorList>
    </citation>
    <scope>NUCLEOTIDE SEQUENCE [LARGE SCALE GENOMIC DNA]</scope>
    <source>
        <strain evidence="1 2">ATCC 23834</strain>
    </source>
</reference>
<dbReference type="Proteomes" id="UP000005837">
    <property type="component" value="Unassembled WGS sequence"/>
</dbReference>
<accession>C0DUH8</accession>
<gene>
    <name evidence="1" type="ORF">EIKCOROL_01010</name>
</gene>
<comment type="caution">
    <text evidence="1">The sequence shown here is derived from an EMBL/GenBank/DDBJ whole genome shotgun (WGS) entry which is preliminary data.</text>
</comment>
<dbReference type="EMBL" id="ACEA01000017">
    <property type="protein sequence ID" value="EEG24376.1"/>
    <property type="molecule type" value="Genomic_DNA"/>
</dbReference>
<evidence type="ECO:0000313" key="2">
    <source>
        <dbReference type="Proteomes" id="UP000005837"/>
    </source>
</evidence>
<proteinExistence type="predicted"/>
<name>C0DUH8_EIKCO</name>
<organism evidence="1 2">
    <name type="scientific">Eikenella corrodens ATCC 23834</name>
    <dbReference type="NCBI Taxonomy" id="546274"/>
    <lineage>
        <taxon>Bacteria</taxon>
        <taxon>Pseudomonadati</taxon>
        <taxon>Pseudomonadota</taxon>
        <taxon>Betaproteobacteria</taxon>
        <taxon>Neisseriales</taxon>
        <taxon>Neisseriaceae</taxon>
        <taxon>Eikenella</taxon>
    </lineage>
</organism>
<sequence length="40" mass="4869">MQPPVYCGMNTVFSIITRHFRFIQAWHSEPYRLNQRLSEN</sequence>
<evidence type="ECO:0000313" key="1">
    <source>
        <dbReference type="EMBL" id="EEG24376.1"/>
    </source>
</evidence>
<dbReference type="HOGENOM" id="CLU_3288839_0_0_4"/>
<protein>
    <submittedName>
        <fullName evidence="1">Uncharacterized protein</fullName>
    </submittedName>
</protein>
<dbReference type="AlphaFoldDB" id="C0DUH8"/>